<dbReference type="Proteomes" id="UP001172155">
    <property type="component" value="Unassembled WGS sequence"/>
</dbReference>
<dbReference type="InterPro" id="IPR036259">
    <property type="entry name" value="MFS_trans_sf"/>
</dbReference>
<feature type="transmembrane region" description="Helical" evidence="3">
    <location>
        <begin position="138"/>
        <end position="157"/>
    </location>
</feature>
<dbReference type="Gene3D" id="1.20.1250.20">
    <property type="entry name" value="MFS general substrate transporter like domains"/>
    <property type="match status" value="2"/>
</dbReference>
<protein>
    <submittedName>
        <fullName evidence="4">Riboflavin transporter MCH5</fullName>
    </submittedName>
</protein>
<dbReference type="InterPro" id="IPR011701">
    <property type="entry name" value="MFS"/>
</dbReference>
<feature type="transmembrane region" description="Helical" evidence="3">
    <location>
        <begin position="335"/>
        <end position="358"/>
    </location>
</feature>
<dbReference type="Pfam" id="PF07690">
    <property type="entry name" value="MFS_1"/>
    <property type="match status" value="1"/>
</dbReference>
<evidence type="ECO:0000256" key="2">
    <source>
        <dbReference type="ARBA" id="ARBA00006727"/>
    </source>
</evidence>
<proteinExistence type="inferred from homology"/>
<keyword evidence="3" id="KW-0812">Transmembrane</keyword>
<feature type="transmembrane region" description="Helical" evidence="3">
    <location>
        <begin position="274"/>
        <end position="292"/>
    </location>
</feature>
<keyword evidence="3" id="KW-0472">Membrane</keyword>
<gene>
    <name evidence="4" type="ORF">B0T18DRAFT_323819</name>
</gene>
<feature type="transmembrane region" description="Helical" evidence="3">
    <location>
        <begin position="12"/>
        <end position="38"/>
    </location>
</feature>
<feature type="non-terminal residue" evidence="4">
    <location>
        <position position="400"/>
    </location>
</feature>
<feature type="transmembrane region" description="Helical" evidence="3">
    <location>
        <begin position="80"/>
        <end position="100"/>
    </location>
</feature>
<dbReference type="AlphaFoldDB" id="A0AA40F3H7"/>
<organism evidence="4 5">
    <name type="scientific">Schizothecium vesticola</name>
    <dbReference type="NCBI Taxonomy" id="314040"/>
    <lineage>
        <taxon>Eukaryota</taxon>
        <taxon>Fungi</taxon>
        <taxon>Dikarya</taxon>
        <taxon>Ascomycota</taxon>
        <taxon>Pezizomycotina</taxon>
        <taxon>Sordariomycetes</taxon>
        <taxon>Sordariomycetidae</taxon>
        <taxon>Sordariales</taxon>
        <taxon>Schizotheciaceae</taxon>
        <taxon>Schizothecium</taxon>
    </lineage>
</organism>
<feature type="transmembrane region" description="Helical" evidence="3">
    <location>
        <begin position="50"/>
        <end position="68"/>
    </location>
</feature>
<evidence type="ECO:0000256" key="1">
    <source>
        <dbReference type="ARBA" id="ARBA00004141"/>
    </source>
</evidence>
<feature type="transmembrane region" description="Helical" evidence="3">
    <location>
        <begin position="209"/>
        <end position="229"/>
    </location>
</feature>
<dbReference type="InterPro" id="IPR050327">
    <property type="entry name" value="Proton-linked_MCT"/>
</dbReference>
<dbReference type="GO" id="GO:0022857">
    <property type="term" value="F:transmembrane transporter activity"/>
    <property type="evidence" value="ECO:0007669"/>
    <property type="project" value="InterPro"/>
</dbReference>
<evidence type="ECO:0000256" key="3">
    <source>
        <dbReference type="SAM" id="Phobius"/>
    </source>
</evidence>
<keyword evidence="5" id="KW-1185">Reference proteome</keyword>
<feature type="transmembrane region" description="Helical" evidence="3">
    <location>
        <begin position="169"/>
        <end position="189"/>
    </location>
</feature>
<comment type="similarity">
    <text evidence="2">Belongs to the major facilitator superfamily. Monocarboxylate porter (TC 2.A.1.13) family.</text>
</comment>
<dbReference type="GO" id="GO:0016020">
    <property type="term" value="C:membrane"/>
    <property type="evidence" value="ECO:0007669"/>
    <property type="project" value="UniProtKB-SubCell"/>
</dbReference>
<accession>A0AA40F3H7</accession>
<evidence type="ECO:0000313" key="4">
    <source>
        <dbReference type="EMBL" id="KAK0750558.1"/>
    </source>
</evidence>
<feature type="transmembrane region" description="Helical" evidence="3">
    <location>
        <begin position="244"/>
        <end position="262"/>
    </location>
</feature>
<dbReference type="PANTHER" id="PTHR11360">
    <property type="entry name" value="MONOCARBOXYLATE TRANSPORTER"/>
    <property type="match status" value="1"/>
</dbReference>
<dbReference type="PANTHER" id="PTHR11360:SF130">
    <property type="entry name" value="MAJOR FACILITATOR SUPERFAMILY (MFS) PROFILE DOMAIN-CONTAINING PROTEIN-RELATED"/>
    <property type="match status" value="1"/>
</dbReference>
<keyword evidence="3" id="KW-1133">Transmembrane helix</keyword>
<feature type="transmembrane region" description="Helical" evidence="3">
    <location>
        <begin position="364"/>
        <end position="384"/>
    </location>
</feature>
<comment type="caution">
    <text evidence="4">The sequence shown here is derived from an EMBL/GenBank/DDBJ whole genome shotgun (WGS) entry which is preliminary data.</text>
</comment>
<evidence type="ECO:0000313" key="5">
    <source>
        <dbReference type="Proteomes" id="UP001172155"/>
    </source>
</evidence>
<comment type="subcellular location">
    <subcellularLocation>
        <location evidence="1">Membrane</location>
        <topology evidence="1">Multi-pass membrane protein</topology>
    </subcellularLocation>
</comment>
<feature type="transmembrane region" description="Helical" evidence="3">
    <location>
        <begin position="298"/>
        <end position="323"/>
    </location>
</feature>
<feature type="transmembrane region" description="Helical" evidence="3">
    <location>
        <begin position="106"/>
        <end position="131"/>
    </location>
</feature>
<dbReference type="EMBL" id="JAUKUD010000003">
    <property type="protein sequence ID" value="KAK0750558.1"/>
    <property type="molecule type" value="Genomic_DNA"/>
</dbReference>
<sequence>PHPPPDGGPAAWLAVFCAHLIVMNTWGFINTFGVFQTYYATSLSRPPADISWIGSTQIFLLFFVGALTGRLTDAGYFRPVLAVGSALQVLGIFSSSFAGGSYWQLFLAQGVCMGLGNGFLFCPTMAVVATYFERRRAVAIGIVACGTATGGLVFPGMVRELLGRVGFAWTMRAVGGVQVVTLGVANGWLRPRRGGEWLDLGALREVEYVLYMGGSFMMFLGLYFGYYYISAFSRSVIHASYEDSLNLLLVINGVGIPGRLVPNALADRFGPLTMLLPTALVGGVAVFAWAAVDSLGGLYAWGVVYGLAAGGIQSLFPAGLASLTADPRKTGVRMGMVFSVCSFATLIGPPIAGAIITASGGRYIGAQVYAGSALLVGMVMMAAARTVKCRKAGKGLWAKI</sequence>
<name>A0AA40F3H7_9PEZI</name>
<dbReference type="SUPFAM" id="SSF103473">
    <property type="entry name" value="MFS general substrate transporter"/>
    <property type="match status" value="1"/>
</dbReference>
<reference evidence="4" key="1">
    <citation type="submission" date="2023-06" db="EMBL/GenBank/DDBJ databases">
        <title>Genome-scale phylogeny and comparative genomics of the fungal order Sordariales.</title>
        <authorList>
            <consortium name="Lawrence Berkeley National Laboratory"/>
            <person name="Hensen N."/>
            <person name="Bonometti L."/>
            <person name="Westerberg I."/>
            <person name="Brannstrom I.O."/>
            <person name="Guillou S."/>
            <person name="Cros-Aarteil S."/>
            <person name="Calhoun S."/>
            <person name="Haridas S."/>
            <person name="Kuo A."/>
            <person name="Mondo S."/>
            <person name="Pangilinan J."/>
            <person name="Riley R."/>
            <person name="LaButti K."/>
            <person name="Andreopoulos B."/>
            <person name="Lipzen A."/>
            <person name="Chen C."/>
            <person name="Yanf M."/>
            <person name="Daum C."/>
            <person name="Ng V."/>
            <person name="Clum A."/>
            <person name="Steindorff A."/>
            <person name="Ohm R."/>
            <person name="Martin F."/>
            <person name="Silar P."/>
            <person name="Natvig D."/>
            <person name="Lalanne C."/>
            <person name="Gautier V."/>
            <person name="Ament-velasquez S.L."/>
            <person name="Kruys A."/>
            <person name="Hutchinson M.I."/>
            <person name="Powell A.J."/>
            <person name="Barry K."/>
            <person name="Miller A.N."/>
            <person name="Grigoriev I.V."/>
            <person name="Debuchy R."/>
            <person name="Gladieux P."/>
            <person name="Thoren M.H."/>
            <person name="Johannesson H."/>
        </authorList>
    </citation>
    <scope>NUCLEOTIDE SEQUENCE</scope>
    <source>
        <strain evidence="4">SMH3187-1</strain>
    </source>
</reference>